<sequence length="183" mass="20994">MNGLSSEQIHFLFSQGIPISKAFNAENLKKNEYKKIMDEDDMLVAYNVTPCKAKGHTLRTKYGHCIQCNTQSIAFISRFSQEGTVYLAHSYNLDLCKIGTCQDIENRIKTLNSHGYGGANDWEVIDSIFTQDAARAEFNIQSKILAFKHEAVYIRTGKTIKCQEIYKCHPEVLREVLLKYWDK</sequence>
<dbReference type="InterPro" id="IPR018306">
    <property type="entry name" value="Phage_T5_Orf172_DNA-bd"/>
</dbReference>
<keyword evidence="3" id="KW-1185">Reference proteome</keyword>
<feature type="domain" description="Bacteriophage T5 Orf172 DNA-binding" evidence="1">
    <location>
        <begin position="83"/>
        <end position="177"/>
    </location>
</feature>
<organism evidence="2 3">
    <name type="scientific">Hydrogenophaga pseudoflava</name>
    <name type="common">Pseudomonas carboxydoflava</name>
    <dbReference type="NCBI Taxonomy" id="47421"/>
    <lineage>
        <taxon>Bacteria</taxon>
        <taxon>Pseudomonadati</taxon>
        <taxon>Pseudomonadota</taxon>
        <taxon>Betaproteobacteria</taxon>
        <taxon>Burkholderiales</taxon>
        <taxon>Comamonadaceae</taxon>
        <taxon>Hydrogenophaga</taxon>
    </lineage>
</organism>
<proteinExistence type="predicted"/>
<evidence type="ECO:0000313" key="2">
    <source>
        <dbReference type="EMBL" id="QBM26210.1"/>
    </source>
</evidence>
<name>A0A4P6WS90_HYDPS</name>
<dbReference type="KEGG" id="hpse:HPF_00875"/>
<protein>
    <recommendedName>
        <fullName evidence="1">Bacteriophage T5 Orf172 DNA-binding domain-containing protein</fullName>
    </recommendedName>
</protein>
<dbReference type="EMBL" id="CP037867">
    <property type="protein sequence ID" value="QBM26210.1"/>
    <property type="molecule type" value="Genomic_DNA"/>
</dbReference>
<reference evidence="2 3" key="1">
    <citation type="submission" date="2019-03" db="EMBL/GenBank/DDBJ databases">
        <authorList>
            <person name="Sebastian G."/>
            <person name="Baumann P."/>
            <person name="Ruckert C."/>
            <person name="Kalinowski J."/>
            <person name="Nebel B."/>
            <person name="Takors R."/>
            <person name="Blombach B."/>
        </authorList>
    </citation>
    <scope>NUCLEOTIDE SEQUENCE [LARGE SCALE GENOMIC DNA]</scope>
    <source>
        <strain evidence="2 3">DSM 1084</strain>
    </source>
</reference>
<dbReference type="AlphaFoldDB" id="A0A4P6WS90"/>
<dbReference type="Pfam" id="PF10544">
    <property type="entry name" value="T5orf172"/>
    <property type="match status" value="1"/>
</dbReference>
<gene>
    <name evidence="2" type="ORF">HPF_00875</name>
</gene>
<evidence type="ECO:0000313" key="3">
    <source>
        <dbReference type="Proteomes" id="UP000293912"/>
    </source>
</evidence>
<dbReference type="Proteomes" id="UP000293912">
    <property type="component" value="Chromosome"/>
</dbReference>
<accession>A0A4P6WS90</accession>
<evidence type="ECO:0000259" key="1">
    <source>
        <dbReference type="Pfam" id="PF10544"/>
    </source>
</evidence>